<proteinExistence type="predicted"/>
<sequence length="179" mass="20484">MGTYFNPGQTRAALIRELTATQVFKTTDKGVCTRVTLAKKLNGNVLFSLVELQFTEASPVRFIHIDLLVRSRKDWGYKPMGEDMHPYYYGCPDPFVERADPPATEAAKAWREKNAEYNRLRKEYATVGTEVKVDQGSSVNTFRRVSRSDWGYVRPDGSVTNGGYKIGFVTFYHYRKKYG</sequence>
<dbReference type="EMBL" id="PP438412">
    <property type="protein sequence ID" value="XAI95439.1"/>
    <property type="molecule type" value="Genomic_DNA"/>
</dbReference>
<reference evidence="1" key="1">
    <citation type="submission" date="2024-03" db="EMBL/GenBank/DDBJ databases">
        <authorList>
            <person name="Lin W."/>
            <person name="Li D."/>
            <person name="Tong Y."/>
        </authorList>
    </citation>
    <scope>NUCLEOTIDE SEQUENCE</scope>
</reference>
<evidence type="ECO:0000313" key="2">
    <source>
        <dbReference type="Proteomes" id="UP001459105"/>
    </source>
</evidence>
<dbReference type="Proteomes" id="UP001459105">
    <property type="component" value="Segment"/>
</dbReference>
<accession>A0AAX4QFX8</accession>
<evidence type="ECO:0000313" key="1">
    <source>
        <dbReference type="EMBL" id="XAI95439.1"/>
    </source>
</evidence>
<organism evidence="1 2">
    <name type="scientific">Microcystis phage Mvi-JY20</name>
    <dbReference type="NCBI Taxonomy" id="3128146"/>
    <lineage>
        <taxon>Viruses</taxon>
        <taxon>Duplodnaviria</taxon>
        <taxon>Heunggongvirae</taxon>
        <taxon>Uroviricota</taxon>
        <taxon>Caudoviricetes</taxon>
    </lineage>
</organism>
<name>A0AAX4QFX8_9CAUD</name>
<protein>
    <submittedName>
        <fullName evidence="1">Uncharacterized protein</fullName>
    </submittedName>
</protein>